<dbReference type="HAMAP" id="MF_01161">
    <property type="entry name" value="tRNA_Ile_lys_synt"/>
    <property type="match status" value="1"/>
</dbReference>
<dbReference type="NCBIfam" id="TIGR02432">
    <property type="entry name" value="lysidine_TilS_N"/>
    <property type="match status" value="1"/>
</dbReference>
<comment type="catalytic activity">
    <reaction evidence="7 8">
        <text>cytidine(34) in tRNA(Ile2) + L-lysine + ATP = lysidine(34) in tRNA(Ile2) + AMP + diphosphate + H(+)</text>
        <dbReference type="Rhea" id="RHEA:43744"/>
        <dbReference type="Rhea" id="RHEA-COMP:10625"/>
        <dbReference type="Rhea" id="RHEA-COMP:10670"/>
        <dbReference type="ChEBI" id="CHEBI:15378"/>
        <dbReference type="ChEBI" id="CHEBI:30616"/>
        <dbReference type="ChEBI" id="CHEBI:32551"/>
        <dbReference type="ChEBI" id="CHEBI:33019"/>
        <dbReference type="ChEBI" id="CHEBI:82748"/>
        <dbReference type="ChEBI" id="CHEBI:83665"/>
        <dbReference type="ChEBI" id="CHEBI:456215"/>
        <dbReference type="EC" id="6.3.4.19"/>
    </reaction>
</comment>
<dbReference type="STRING" id="1121925.SAMN02746011_00096"/>
<dbReference type="EC" id="6.3.4.19" evidence="8"/>
<dbReference type="InterPro" id="IPR012796">
    <property type="entry name" value="Lysidine-tRNA-synth_C"/>
</dbReference>
<dbReference type="Pfam" id="PF01171">
    <property type="entry name" value="ATP_bind_3"/>
    <property type="match status" value="1"/>
</dbReference>
<dbReference type="InterPro" id="IPR011063">
    <property type="entry name" value="TilS/TtcA_N"/>
</dbReference>
<gene>
    <name evidence="8" type="primary">tilS</name>
    <name evidence="10" type="ORF">SAMN02746011_00096</name>
</gene>
<dbReference type="EMBL" id="FUWO01000001">
    <property type="protein sequence ID" value="SJZ30811.1"/>
    <property type="molecule type" value="Genomic_DNA"/>
</dbReference>
<evidence type="ECO:0000256" key="2">
    <source>
        <dbReference type="ARBA" id="ARBA00022490"/>
    </source>
</evidence>
<dbReference type="GO" id="GO:0006400">
    <property type="term" value="P:tRNA modification"/>
    <property type="evidence" value="ECO:0007669"/>
    <property type="project" value="UniProtKB-UniRule"/>
</dbReference>
<reference evidence="11" key="1">
    <citation type="submission" date="2017-02" db="EMBL/GenBank/DDBJ databases">
        <authorList>
            <person name="Varghese N."/>
            <person name="Submissions S."/>
        </authorList>
    </citation>
    <scope>NUCLEOTIDE SEQUENCE [LARGE SCALE GENOMIC DNA]</scope>
    <source>
        <strain evidence="11">DSM 15739</strain>
    </source>
</reference>
<evidence type="ECO:0000256" key="8">
    <source>
        <dbReference type="HAMAP-Rule" id="MF_01161"/>
    </source>
</evidence>
<keyword evidence="6 8" id="KW-0067">ATP-binding</keyword>
<dbReference type="CDD" id="cd01992">
    <property type="entry name" value="TilS_N"/>
    <property type="match status" value="1"/>
</dbReference>
<evidence type="ECO:0000256" key="1">
    <source>
        <dbReference type="ARBA" id="ARBA00004496"/>
    </source>
</evidence>
<sequence>MEKTIMKVENQLDAWREWQQAKVVLLAVSGGVDSVVLFDIIYKLNQKLEQPKKIVLAHFNHHLRPESDIDANLAKTLAEKHQIIYYVKSWDNPATKNVEAAARDARYQFFAEVIENEAVDILLTGHHLNDLAETVLMRLTRGTSLKGLRGIEANYRRLLMTVDKRPVYVQMMRPLLTIPKTELYDYAADNDLGYVEDVSNQDTKYFRNRIRHQVLPVFEQENPSFLENMLALQEQLQASYSVHYANYLKHEPMLLMYSEKMRWVLYVPAFVELEENQRKVFLALFFEERLVEDIPTYTKEAIDRVEQVIMNDRLPNSSFQLNENWVVRREYDFIYIQPKEEENQIDQKLSVQIKHLNHWHIISENEQIGLFDERYFSTSQVLEMDYSLRLYLKPDQLRGFYVRHRKDGDRLALNDGHGDIFHKKVSRYMIDNKIPLNDRNQMWLLCDRQEEVIAIIGHISSRNYRHRHPAAESYLFLYRKMQD</sequence>
<proteinExistence type="inferred from homology"/>
<dbReference type="NCBIfam" id="TIGR02433">
    <property type="entry name" value="lysidine_TilS_C"/>
    <property type="match status" value="1"/>
</dbReference>
<protein>
    <recommendedName>
        <fullName evidence="8">tRNA(Ile)-lysidine synthase</fullName>
        <ecNumber evidence="8">6.3.4.19</ecNumber>
    </recommendedName>
    <alternativeName>
        <fullName evidence="8">tRNA(Ile)-2-lysyl-cytidine synthase</fullName>
    </alternativeName>
    <alternativeName>
        <fullName evidence="8">tRNA(Ile)-lysidine synthetase</fullName>
    </alternativeName>
</protein>
<dbReference type="InterPro" id="IPR012795">
    <property type="entry name" value="tRNA_Ile_lys_synt_N"/>
</dbReference>
<comment type="domain">
    <text evidence="8">The N-terminal region contains the highly conserved SGGXDS motif, predicted to be a P-loop motif involved in ATP binding.</text>
</comment>
<dbReference type="PANTHER" id="PTHR43033">
    <property type="entry name" value="TRNA(ILE)-LYSIDINE SYNTHASE-RELATED"/>
    <property type="match status" value="1"/>
</dbReference>
<comment type="function">
    <text evidence="8">Ligates lysine onto the cytidine present at position 34 of the AUA codon-specific tRNA(Ile) that contains the anticodon CAU, in an ATP-dependent manner. Cytidine is converted to lysidine, thus changing the amino acid specificity of the tRNA from methionine to isoleucine.</text>
</comment>
<dbReference type="Gene3D" id="3.40.50.620">
    <property type="entry name" value="HUPs"/>
    <property type="match status" value="1"/>
</dbReference>
<keyword evidence="2 8" id="KW-0963">Cytoplasm</keyword>
<evidence type="ECO:0000256" key="4">
    <source>
        <dbReference type="ARBA" id="ARBA00022694"/>
    </source>
</evidence>
<comment type="similarity">
    <text evidence="8">Belongs to the tRNA(Ile)-lysidine synthase family.</text>
</comment>
<dbReference type="GO" id="GO:0005524">
    <property type="term" value="F:ATP binding"/>
    <property type="evidence" value="ECO:0007669"/>
    <property type="project" value="UniProtKB-UniRule"/>
</dbReference>
<evidence type="ECO:0000256" key="6">
    <source>
        <dbReference type="ARBA" id="ARBA00022840"/>
    </source>
</evidence>
<evidence type="ECO:0000313" key="10">
    <source>
        <dbReference type="EMBL" id="SJZ30811.1"/>
    </source>
</evidence>
<dbReference type="AlphaFoldDB" id="A0A1T4JKZ7"/>
<dbReference type="Proteomes" id="UP000189941">
    <property type="component" value="Unassembled WGS sequence"/>
</dbReference>
<accession>A0A1T4JKZ7</accession>
<keyword evidence="11" id="KW-1185">Reference proteome</keyword>
<comment type="subcellular location">
    <subcellularLocation>
        <location evidence="1 8">Cytoplasm</location>
    </subcellularLocation>
</comment>
<evidence type="ECO:0000259" key="9">
    <source>
        <dbReference type="SMART" id="SM00977"/>
    </source>
</evidence>
<keyword evidence="4 8" id="KW-0819">tRNA processing</keyword>
<evidence type="ECO:0000256" key="7">
    <source>
        <dbReference type="ARBA" id="ARBA00048539"/>
    </source>
</evidence>
<dbReference type="RefSeq" id="WP_078754978.1">
    <property type="nucleotide sequence ID" value="NZ_FUWO01000001.1"/>
</dbReference>
<dbReference type="GO" id="GO:0032267">
    <property type="term" value="F:tRNA(Ile)-lysidine synthase activity"/>
    <property type="evidence" value="ECO:0007669"/>
    <property type="project" value="UniProtKB-EC"/>
</dbReference>
<dbReference type="InterPro" id="IPR014729">
    <property type="entry name" value="Rossmann-like_a/b/a_fold"/>
</dbReference>
<name>A0A1T4JKZ7_9LACT</name>
<keyword evidence="5 8" id="KW-0547">Nucleotide-binding</keyword>
<keyword evidence="3 8" id="KW-0436">Ligase</keyword>
<evidence type="ECO:0000256" key="3">
    <source>
        <dbReference type="ARBA" id="ARBA00022598"/>
    </source>
</evidence>
<dbReference type="SUPFAM" id="SSF52402">
    <property type="entry name" value="Adenine nucleotide alpha hydrolases-like"/>
    <property type="match status" value="1"/>
</dbReference>
<organism evidence="10 11">
    <name type="scientific">Globicatella sulfidifaciens DSM 15739</name>
    <dbReference type="NCBI Taxonomy" id="1121925"/>
    <lineage>
        <taxon>Bacteria</taxon>
        <taxon>Bacillati</taxon>
        <taxon>Bacillota</taxon>
        <taxon>Bacilli</taxon>
        <taxon>Lactobacillales</taxon>
        <taxon>Aerococcaceae</taxon>
        <taxon>Globicatella</taxon>
    </lineage>
</organism>
<dbReference type="SUPFAM" id="SSF56037">
    <property type="entry name" value="PheT/TilS domain"/>
    <property type="match status" value="1"/>
</dbReference>
<dbReference type="PANTHER" id="PTHR43033:SF1">
    <property type="entry name" value="TRNA(ILE)-LYSIDINE SYNTHASE-RELATED"/>
    <property type="match status" value="1"/>
</dbReference>
<feature type="binding site" evidence="8">
    <location>
        <begin position="29"/>
        <end position="34"/>
    </location>
    <ligand>
        <name>ATP</name>
        <dbReference type="ChEBI" id="CHEBI:30616"/>
    </ligand>
</feature>
<dbReference type="SMART" id="SM00977">
    <property type="entry name" value="TilS_C"/>
    <property type="match status" value="1"/>
</dbReference>
<feature type="domain" description="Lysidine-tRNA(Ile) synthetase C-terminal" evidence="9">
    <location>
        <begin position="400"/>
        <end position="477"/>
    </location>
</feature>
<evidence type="ECO:0000256" key="5">
    <source>
        <dbReference type="ARBA" id="ARBA00022741"/>
    </source>
</evidence>
<dbReference type="GO" id="GO:0005737">
    <property type="term" value="C:cytoplasm"/>
    <property type="evidence" value="ECO:0007669"/>
    <property type="project" value="UniProtKB-SubCell"/>
</dbReference>
<dbReference type="OrthoDB" id="9807403at2"/>
<dbReference type="InterPro" id="IPR012094">
    <property type="entry name" value="tRNA_Ile_lys_synt"/>
</dbReference>
<evidence type="ECO:0000313" key="11">
    <source>
        <dbReference type="Proteomes" id="UP000189941"/>
    </source>
</evidence>